<organism evidence="1 2">
    <name type="scientific">Rhodotorula graminis (strain WP1)</name>
    <dbReference type="NCBI Taxonomy" id="578459"/>
    <lineage>
        <taxon>Eukaryota</taxon>
        <taxon>Fungi</taxon>
        <taxon>Dikarya</taxon>
        <taxon>Basidiomycota</taxon>
        <taxon>Pucciniomycotina</taxon>
        <taxon>Microbotryomycetes</taxon>
        <taxon>Sporidiobolales</taxon>
        <taxon>Sporidiobolaceae</taxon>
        <taxon>Rhodotorula</taxon>
    </lineage>
</organism>
<sequence length="187" mass="19518">GDLCVAKLYPPDSSGSLRGAGGGGASSSGHGAAAAPSVRCEAGRGLSWRVVQTGIQNPVYKILLPNPDMPGEDQPLFQVSKPNPNATFWTLTYFAYAGHLIPPKRVEFGRISKNGPEHGGGTRLAITGRNDEEKAVWASLGSGNEDAVEWLVVCAALVVLDDEIVFAAGAAAGGKMRIRPPSPQKRA</sequence>
<proteinExistence type="predicted"/>
<dbReference type="GeneID" id="28973459"/>
<feature type="non-terminal residue" evidence="1">
    <location>
        <position position="1"/>
    </location>
</feature>
<dbReference type="OrthoDB" id="2538408at2759"/>
<dbReference type="EMBL" id="KQ474086">
    <property type="protein sequence ID" value="KPV72574.1"/>
    <property type="molecule type" value="Genomic_DNA"/>
</dbReference>
<evidence type="ECO:0000313" key="1">
    <source>
        <dbReference type="EMBL" id="KPV72574.1"/>
    </source>
</evidence>
<dbReference type="Proteomes" id="UP000053890">
    <property type="component" value="Unassembled WGS sequence"/>
</dbReference>
<reference evidence="1 2" key="1">
    <citation type="journal article" date="2015" name="Front. Microbiol.">
        <title>Genome sequence of the plant growth promoting endophytic yeast Rhodotorula graminis WP1.</title>
        <authorList>
            <person name="Firrincieli A."/>
            <person name="Otillar R."/>
            <person name="Salamov A."/>
            <person name="Schmutz J."/>
            <person name="Khan Z."/>
            <person name="Redman R.S."/>
            <person name="Fleck N.D."/>
            <person name="Lindquist E."/>
            <person name="Grigoriev I.V."/>
            <person name="Doty S.L."/>
        </authorList>
    </citation>
    <scope>NUCLEOTIDE SEQUENCE [LARGE SCALE GENOMIC DNA]</scope>
    <source>
        <strain evidence="1 2">WP1</strain>
    </source>
</reference>
<gene>
    <name evidence="1" type="ORF">RHOBADRAFT_3201</name>
</gene>
<dbReference type="RefSeq" id="XP_018268623.1">
    <property type="nucleotide sequence ID" value="XM_018413010.1"/>
</dbReference>
<accession>A0A0P9ELG6</accession>
<dbReference type="OMA" id="VEWIVIF"/>
<dbReference type="AlphaFoldDB" id="A0A0P9ELG6"/>
<keyword evidence="2" id="KW-1185">Reference proteome</keyword>
<feature type="non-terminal residue" evidence="1">
    <location>
        <position position="187"/>
    </location>
</feature>
<protein>
    <submittedName>
        <fullName evidence="1">Uncharacterized protein</fullName>
    </submittedName>
</protein>
<name>A0A0P9ELG6_RHOGW</name>
<evidence type="ECO:0000313" key="2">
    <source>
        <dbReference type="Proteomes" id="UP000053890"/>
    </source>
</evidence>